<dbReference type="PANTHER" id="PTHR13822:SF10">
    <property type="entry name" value="ATP SYNTHASE EPSILON CHAIN, CHLOROPLASTIC"/>
    <property type="match status" value="1"/>
</dbReference>
<proteinExistence type="inferred from homology"/>
<reference evidence="12" key="2">
    <citation type="submission" date="2021-10" db="EMBL/GenBank/DDBJ databases">
        <title>Anaerobic single-cell dispensing facilitates the cultivation of human gut bacteria.</title>
        <authorList>
            <person name="Afrizal A."/>
        </authorList>
    </citation>
    <scope>NUCLEOTIDE SEQUENCE</scope>
    <source>
        <strain evidence="12">CLA-AA-H204</strain>
    </source>
</reference>
<keyword evidence="4 8" id="KW-0406">Ion transport</keyword>
<dbReference type="Gene3D" id="2.60.15.10">
    <property type="entry name" value="F0F1 ATP synthase delta/epsilon subunit, N-terminal"/>
    <property type="match status" value="1"/>
</dbReference>
<feature type="domain" description="ATP synthase F1 complex delta/epsilon subunit N-terminal" evidence="11">
    <location>
        <begin position="8"/>
        <end position="85"/>
    </location>
</feature>
<dbReference type="EMBL" id="JAOQKI010000010">
    <property type="protein sequence ID" value="MCU6717250.1"/>
    <property type="molecule type" value="Genomic_DNA"/>
</dbReference>
<comment type="subcellular location">
    <subcellularLocation>
        <location evidence="1 8">Cell membrane</location>
        <topology evidence="1 8">Peripheral membrane protein</topology>
    </subcellularLocation>
</comment>
<dbReference type="InterPro" id="IPR036794">
    <property type="entry name" value="ATP_F1_dsu/esu_C_sf"/>
</dbReference>
<accession>A0AAW4WKG0</accession>
<comment type="subunit">
    <text evidence="8 9">F-type ATPases have 2 components, CF(1) - the catalytic core - and CF(0) - the membrane proton channel. CF(1) has five subunits: alpha(3), beta(3), gamma(1), delta(1), epsilon(1). CF(0) has three main subunits: a, b and c.</text>
</comment>
<dbReference type="Proteomes" id="UP001209666">
    <property type="component" value="Unassembled WGS sequence"/>
</dbReference>
<evidence type="ECO:0000313" key="14">
    <source>
        <dbReference type="Proteomes" id="UP001198893"/>
    </source>
</evidence>
<evidence type="ECO:0000256" key="3">
    <source>
        <dbReference type="ARBA" id="ARBA00022448"/>
    </source>
</evidence>
<gene>
    <name evidence="8 12" type="primary">atpC</name>
    <name evidence="12" type="ORF">LKD47_10860</name>
    <name evidence="13" type="ORF">OCV43_08170</name>
</gene>
<comment type="caution">
    <text evidence="12">The sequence shown here is derived from an EMBL/GenBank/DDBJ whole genome shotgun (WGS) entry which is preliminary data.</text>
</comment>
<evidence type="ECO:0000256" key="1">
    <source>
        <dbReference type="ARBA" id="ARBA00004202"/>
    </source>
</evidence>
<dbReference type="AlphaFoldDB" id="A0AAW4WKG0"/>
<dbReference type="Pfam" id="PF02823">
    <property type="entry name" value="ATP-synt_DE_N"/>
    <property type="match status" value="1"/>
</dbReference>
<dbReference type="EMBL" id="JAJEQW010000012">
    <property type="protein sequence ID" value="MCC2242798.1"/>
    <property type="molecule type" value="Genomic_DNA"/>
</dbReference>
<comment type="function">
    <text evidence="8">Produces ATP from ADP in the presence of a proton gradient across the membrane.</text>
</comment>
<dbReference type="InterPro" id="IPR020547">
    <property type="entry name" value="ATP_synth_F1_esu_C"/>
</dbReference>
<evidence type="ECO:0000313" key="13">
    <source>
        <dbReference type="EMBL" id="MCU6717250.1"/>
    </source>
</evidence>
<dbReference type="InterPro" id="IPR020546">
    <property type="entry name" value="ATP_synth_F1_dsu/esu_N"/>
</dbReference>
<dbReference type="Gene3D" id="1.20.5.440">
    <property type="entry name" value="ATP synthase delta/epsilon subunit, C-terminal domain"/>
    <property type="match status" value="1"/>
</dbReference>
<evidence type="ECO:0000256" key="7">
    <source>
        <dbReference type="ARBA" id="ARBA00023310"/>
    </source>
</evidence>
<evidence type="ECO:0000256" key="5">
    <source>
        <dbReference type="ARBA" id="ARBA00023136"/>
    </source>
</evidence>
<keyword evidence="8" id="KW-0375">Hydrogen ion transport</keyword>
<name>A0AAW4WKG0_9FIRM</name>
<dbReference type="PANTHER" id="PTHR13822">
    <property type="entry name" value="ATP SYNTHASE DELTA/EPSILON CHAIN"/>
    <property type="match status" value="1"/>
</dbReference>
<feature type="domain" description="ATP synthase epsilon subunit C-terminal" evidence="10">
    <location>
        <begin position="90"/>
        <end position="133"/>
    </location>
</feature>
<evidence type="ECO:0000256" key="9">
    <source>
        <dbReference type="RuleBase" id="RU003656"/>
    </source>
</evidence>
<dbReference type="GO" id="GO:0046933">
    <property type="term" value="F:proton-transporting ATP synthase activity, rotational mechanism"/>
    <property type="evidence" value="ECO:0007669"/>
    <property type="project" value="UniProtKB-UniRule"/>
</dbReference>
<dbReference type="InterPro" id="IPR001469">
    <property type="entry name" value="ATP_synth_F1_dsu/esu"/>
</dbReference>
<keyword evidence="15" id="KW-1185">Reference proteome</keyword>
<sequence length="135" mass="14865">MADEKKAFEVEIITPERIFYTGEATMIEFNTTEGEIGVYPDHIPLTTVLAPGVVTITNGEDVKEAAVHAGFAEILGDKVTLLAEIAEWPDEIDEKRAEAAKERAEARIAAKAADTDMLRAEFALRKALVRIEVKH</sequence>
<evidence type="ECO:0000313" key="12">
    <source>
        <dbReference type="EMBL" id="MCC2242798.1"/>
    </source>
</evidence>
<keyword evidence="8" id="KW-1003">Cell membrane</keyword>
<dbReference type="InterPro" id="IPR036771">
    <property type="entry name" value="ATPsynth_dsu/esu_N"/>
</dbReference>
<dbReference type="SUPFAM" id="SSF51344">
    <property type="entry name" value="Epsilon subunit of F1F0-ATP synthase N-terminal domain"/>
    <property type="match status" value="1"/>
</dbReference>
<keyword evidence="5 8" id="KW-0472">Membrane</keyword>
<evidence type="ECO:0000259" key="10">
    <source>
        <dbReference type="Pfam" id="PF00401"/>
    </source>
</evidence>
<dbReference type="CDD" id="cd12152">
    <property type="entry name" value="F1-ATPase_delta"/>
    <property type="match status" value="1"/>
</dbReference>
<evidence type="ECO:0000259" key="11">
    <source>
        <dbReference type="Pfam" id="PF02823"/>
    </source>
</evidence>
<dbReference type="GO" id="GO:0005886">
    <property type="term" value="C:plasma membrane"/>
    <property type="evidence" value="ECO:0007669"/>
    <property type="project" value="UniProtKB-SubCell"/>
</dbReference>
<protein>
    <recommendedName>
        <fullName evidence="8">ATP synthase epsilon chain</fullName>
    </recommendedName>
    <alternativeName>
        <fullName evidence="8">ATP synthase F1 sector epsilon subunit</fullName>
    </alternativeName>
    <alternativeName>
        <fullName evidence="8">F-ATPase epsilon subunit</fullName>
    </alternativeName>
</protein>
<dbReference type="GO" id="GO:0045259">
    <property type="term" value="C:proton-transporting ATP synthase complex"/>
    <property type="evidence" value="ECO:0007669"/>
    <property type="project" value="UniProtKB-KW"/>
</dbReference>
<evidence type="ECO:0000256" key="4">
    <source>
        <dbReference type="ARBA" id="ARBA00023065"/>
    </source>
</evidence>
<reference evidence="13" key="3">
    <citation type="submission" date="2022-09" db="EMBL/GenBank/DDBJ databases">
        <authorList>
            <person name="Hitch T.C.A."/>
        </authorList>
    </citation>
    <scope>NUCLEOTIDE SEQUENCE</scope>
    <source>
        <strain evidence="13">Sanger_19</strain>
    </source>
</reference>
<dbReference type="NCBIfam" id="TIGR01216">
    <property type="entry name" value="ATP_synt_epsi"/>
    <property type="match status" value="1"/>
</dbReference>
<dbReference type="Pfam" id="PF00401">
    <property type="entry name" value="ATP-synt_DE"/>
    <property type="match status" value="1"/>
</dbReference>
<keyword evidence="7 8" id="KW-0066">ATP synthesis</keyword>
<dbReference type="RefSeq" id="WP_022242845.1">
    <property type="nucleotide sequence ID" value="NZ_JAJEQW010000012.1"/>
</dbReference>
<evidence type="ECO:0000256" key="6">
    <source>
        <dbReference type="ARBA" id="ARBA00023196"/>
    </source>
</evidence>
<comment type="similarity">
    <text evidence="2 8 9">Belongs to the ATPase epsilon chain family.</text>
</comment>
<dbReference type="SUPFAM" id="SSF46604">
    <property type="entry name" value="Epsilon subunit of F1F0-ATP synthase C-terminal domain"/>
    <property type="match status" value="1"/>
</dbReference>
<keyword evidence="6 8" id="KW-0139">CF(1)</keyword>
<reference evidence="13 15" key="1">
    <citation type="journal article" date="2021" name="ISME Commun">
        <title>Automated analysis of genomic sequences facilitates high-throughput and comprehensive description of bacteria.</title>
        <authorList>
            <person name="Hitch T.C.A."/>
        </authorList>
    </citation>
    <scope>NUCLEOTIDE SEQUENCE [LARGE SCALE GENOMIC DNA]</scope>
    <source>
        <strain evidence="13 15">Sanger_19</strain>
    </source>
</reference>
<dbReference type="HAMAP" id="MF_00530">
    <property type="entry name" value="ATP_synth_epsil_bac"/>
    <property type="match status" value="1"/>
</dbReference>
<dbReference type="Proteomes" id="UP001198893">
    <property type="component" value="Unassembled WGS sequence"/>
</dbReference>
<evidence type="ECO:0000256" key="8">
    <source>
        <dbReference type="HAMAP-Rule" id="MF_00530"/>
    </source>
</evidence>
<evidence type="ECO:0000313" key="15">
    <source>
        <dbReference type="Proteomes" id="UP001209666"/>
    </source>
</evidence>
<keyword evidence="3 8" id="KW-0813">Transport</keyword>
<organism evidence="12 14">
    <name type="scientific">Roseburia amylophila</name>
    <dbReference type="NCBI Taxonomy" id="2981794"/>
    <lineage>
        <taxon>Bacteria</taxon>
        <taxon>Bacillati</taxon>
        <taxon>Bacillota</taxon>
        <taxon>Clostridia</taxon>
        <taxon>Lachnospirales</taxon>
        <taxon>Lachnospiraceae</taxon>
        <taxon>Roseburia</taxon>
    </lineage>
</organism>
<evidence type="ECO:0000256" key="2">
    <source>
        <dbReference type="ARBA" id="ARBA00005712"/>
    </source>
</evidence>
<dbReference type="GO" id="GO:0005524">
    <property type="term" value="F:ATP binding"/>
    <property type="evidence" value="ECO:0007669"/>
    <property type="project" value="UniProtKB-UniRule"/>
</dbReference>